<evidence type="ECO:0000256" key="2">
    <source>
        <dbReference type="ARBA" id="ARBA00022630"/>
    </source>
</evidence>
<dbReference type="PATRIC" id="fig|36849.3.peg.3193"/>
<dbReference type="SUPFAM" id="SSF56176">
    <property type="entry name" value="FAD-binding/transporter-associated domain-like"/>
    <property type="match status" value="1"/>
</dbReference>
<dbReference type="InterPro" id="IPR036318">
    <property type="entry name" value="FAD-bd_PCMH-like_sf"/>
</dbReference>
<gene>
    <name evidence="6" type="ORF">OXPF_30120</name>
</gene>
<proteinExistence type="predicted"/>
<evidence type="ECO:0000256" key="4">
    <source>
        <dbReference type="ARBA" id="ARBA00023002"/>
    </source>
</evidence>
<keyword evidence="3" id="KW-0274">FAD</keyword>
<dbReference type="AlphaFoldDB" id="A0A0P9AE67"/>
<evidence type="ECO:0000313" key="6">
    <source>
        <dbReference type="EMBL" id="KPU43571.1"/>
    </source>
</evidence>
<comment type="caution">
    <text evidence="6">The sequence shown here is derived from an EMBL/GenBank/DDBJ whole genome shotgun (WGS) entry which is preliminary data.</text>
</comment>
<dbReference type="InterPro" id="IPR016169">
    <property type="entry name" value="FAD-bd_PCMH_sub2"/>
</dbReference>
<dbReference type="PROSITE" id="PS51387">
    <property type="entry name" value="FAD_PCMH"/>
    <property type="match status" value="1"/>
</dbReference>
<name>A0A0P9AE67_9CLOT</name>
<dbReference type="PANTHER" id="PTHR42934">
    <property type="entry name" value="GLYCOLATE OXIDASE SUBUNIT GLCD"/>
    <property type="match status" value="1"/>
</dbReference>
<dbReference type="Gene3D" id="3.30.43.10">
    <property type="entry name" value="Uridine Diphospho-n-acetylenolpyruvylglucosamine Reductase, domain 2"/>
    <property type="match status" value="1"/>
</dbReference>
<keyword evidence="4 6" id="KW-0560">Oxidoreductase</keyword>
<dbReference type="Gene3D" id="3.30.70.2740">
    <property type="match status" value="1"/>
</dbReference>
<dbReference type="Gene3D" id="3.30.465.10">
    <property type="match status" value="1"/>
</dbReference>
<evidence type="ECO:0000259" key="5">
    <source>
        <dbReference type="PROSITE" id="PS51387"/>
    </source>
</evidence>
<dbReference type="InterPro" id="IPR051914">
    <property type="entry name" value="FAD-linked_OxidoTrans_Type4"/>
</dbReference>
<evidence type="ECO:0000313" key="7">
    <source>
        <dbReference type="Proteomes" id="UP000050326"/>
    </source>
</evidence>
<accession>A0A0P9AE67</accession>
<dbReference type="InterPro" id="IPR006094">
    <property type="entry name" value="Oxid_FAD_bind_N"/>
</dbReference>
<dbReference type="PANTHER" id="PTHR42934:SF2">
    <property type="entry name" value="GLYCOLATE OXIDASE SUBUNIT GLCD"/>
    <property type="match status" value="1"/>
</dbReference>
<keyword evidence="2" id="KW-0285">Flavoprotein</keyword>
<dbReference type="Pfam" id="PF02913">
    <property type="entry name" value="FAD-oxidase_C"/>
    <property type="match status" value="1"/>
</dbReference>
<organism evidence="6 7">
    <name type="scientific">Oxobacter pfennigii</name>
    <dbReference type="NCBI Taxonomy" id="36849"/>
    <lineage>
        <taxon>Bacteria</taxon>
        <taxon>Bacillati</taxon>
        <taxon>Bacillota</taxon>
        <taxon>Clostridia</taxon>
        <taxon>Eubacteriales</taxon>
        <taxon>Clostridiaceae</taxon>
        <taxon>Oxobacter</taxon>
    </lineage>
</organism>
<dbReference type="Gene3D" id="1.10.45.10">
    <property type="entry name" value="Vanillyl-alcohol Oxidase, Chain A, domain 4"/>
    <property type="match status" value="1"/>
</dbReference>
<dbReference type="Gene3D" id="3.30.70.2190">
    <property type="match status" value="1"/>
</dbReference>
<evidence type="ECO:0000256" key="3">
    <source>
        <dbReference type="ARBA" id="ARBA00022827"/>
    </source>
</evidence>
<dbReference type="STRING" id="36849.OXPF_30120"/>
<feature type="domain" description="FAD-binding PCMH-type" evidence="5">
    <location>
        <begin position="44"/>
        <end position="222"/>
    </location>
</feature>
<comment type="cofactor">
    <cofactor evidence="1">
        <name>FAD</name>
        <dbReference type="ChEBI" id="CHEBI:57692"/>
    </cofactor>
</comment>
<dbReference type="InterPro" id="IPR004113">
    <property type="entry name" value="FAD-bd_oxidored_4_C"/>
</dbReference>
<dbReference type="Pfam" id="PF01565">
    <property type="entry name" value="FAD_binding_4"/>
    <property type="match status" value="1"/>
</dbReference>
<dbReference type="OrthoDB" id="9767256at2"/>
<protein>
    <submittedName>
        <fullName evidence="6">Putative FAD-linked oxidoreductase</fullName>
        <ecNumber evidence="6">1.-.-.-</ecNumber>
    </submittedName>
</protein>
<dbReference type="EC" id="1.-.-.-" evidence="6"/>
<dbReference type="GO" id="GO:0016491">
    <property type="term" value="F:oxidoreductase activity"/>
    <property type="evidence" value="ECO:0007669"/>
    <property type="project" value="UniProtKB-KW"/>
</dbReference>
<dbReference type="InterPro" id="IPR016164">
    <property type="entry name" value="FAD-linked_Oxase-like_C"/>
</dbReference>
<sequence length="482" mass="53616">MPYPYHQINEKDIKYFKTVVPSRRMVCREDIKEEYFHDEMPEYGVYVPDLFIEAVSKEEVSAIMRYSYENNIPVTARGAGTGLAGGATCKYGGIMLSLMKMNRILEIDNENLTITVEPGALLSEVADAAKSAGLFYPPDPGERTASIGGTVITNAGGMRAVRYGVTRDYVRAIEAVLPDGEIVNFSSNVVKNTTGYALKDLVIGSEGTLCILTKVTLRLIPAPKFTWSIVVPYDEIETCIETVPKLLQMSFIPTAIEFLETELLDIIERHLNKSFPHRSANAYLIVMFDAVSREEIEKMTNEAAKVCIEAGAQDALICNSDERSASVWSVRAAVLEGMKADSIAQEECDVVVPRPRIADFVKAAKNIGKKYGIRIMTVGHAGDGNIHTEMLRDKHLSEKQWKSNTKACLKELYALSKELGGQLSGEHGIGNGRLEFLEDFIGDRMYRLFQSVKLAFDEKNILNPGKLITFEKTIKEDVLNDR</sequence>
<dbReference type="SUPFAM" id="SSF55103">
    <property type="entry name" value="FAD-linked oxidases, C-terminal domain"/>
    <property type="match status" value="1"/>
</dbReference>
<dbReference type="InterPro" id="IPR016166">
    <property type="entry name" value="FAD-bd_PCMH"/>
</dbReference>
<dbReference type="GO" id="GO:0071949">
    <property type="term" value="F:FAD binding"/>
    <property type="evidence" value="ECO:0007669"/>
    <property type="project" value="InterPro"/>
</dbReference>
<dbReference type="EMBL" id="LKET01000039">
    <property type="protein sequence ID" value="KPU43571.1"/>
    <property type="molecule type" value="Genomic_DNA"/>
</dbReference>
<dbReference type="Proteomes" id="UP000050326">
    <property type="component" value="Unassembled WGS sequence"/>
</dbReference>
<evidence type="ECO:0000256" key="1">
    <source>
        <dbReference type="ARBA" id="ARBA00001974"/>
    </source>
</evidence>
<dbReference type="RefSeq" id="WP_054876005.1">
    <property type="nucleotide sequence ID" value="NZ_LKET01000039.1"/>
</dbReference>
<keyword evidence="7" id="KW-1185">Reference proteome</keyword>
<reference evidence="6 7" key="1">
    <citation type="submission" date="2015-09" db="EMBL/GenBank/DDBJ databases">
        <title>Genome sequence of Oxobacter pfennigii DSM 3222.</title>
        <authorList>
            <person name="Poehlein A."/>
            <person name="Bengelsdorf F.R."/>
            <person name="Schiel-Bengelsdorf B."/>
            <person name="Duerre P."/>
            <person name="Daniel R."/>
        </authorList>
    </citation>
    <scope>NUCLEOTIDE SEQUENCE [LARGE SCALE GENOMIC DNA]</scope>
    <source>
        <strain evidence="6 7">DSM 3222</strain>
    </source>
</reference>
<dbReference type="InterPro" id="IPR016167">
    <property type="entry name" value="FAD-bd_PCMH_sub1"/>
</dbReference>
<dbReference type="InterPro" id="IPR016171">
    <property type="entry name" value="Vanillyl_alc_oxidase_C-sub2"/>
</dbReference>